<sequence>MSPKTCPTPRIPQDQRNPREIESRLATGEIRRVRRSTYIPASPDAPDFTTHRTIREVLLRVVRTERLDGVVALETAALLHGGRALYEPAAVHLIVGWNAAGLRRASRRRPPNRPASRALGPRDRRRALGARPFIRHRYELAGSDIVELDGLRVTSLERTAEDCARFLPPNRALAVVDSLFAIAAGAGDRPWDHRPEIDAEAARFRRALIKRLDARPHERGVRRARAVVMAATPWSQSVWETEARRLCLIDGIAAPQPQMPVRTEAGVFYADLGWRAAMLAYEIDGEIKYLQDADAALSAQYRRETAIEAAGVHVERATPADVADGEGFLTGLRGVLPQSLCEENPVTALRTPFEIRRQGASW</sequence>
<name>A0ABT4IBV7_9ACTO</name>
<evidence type="ECO:0008006" key="3">
    <source>
        <dbReference type="Google" id="ProtNLM"/>
    </source>
</evidence>
<accession>A0ABT4IBV7</accession>
<gene>
    <name evidence="1" type="ORF">OHJ16_14370</name>
</gene>
<dbReference type="EMBL" id="JAPTMY010000043">
    <property type="protein sequence ID" value="MCZ0859224.1"/>
    <property type="molecule type" value="Genomic_DNA"/>
</dbReference>
<dbReference type="RefSeq" id="WP_268918486.1">
    <property type="nucleotide sequence ID" value="NZ_JAPTMY010000043.1"/>
</dbReference>
<reference evidence="1" key="1">
    <citation type="submission" date="2022-10" db="EMBL/GenBank/DDBJ databases">
        <title>Genome sequence of Actinomyces israelii ATCC 10048.</title>
        <authorList>
            <person name="Watt R.M."/>
            <person name="Tong W.M."/>
        </authorList>
    </citation>
    <scope>NUCLEOTIDE SEQUENCE</scope>
    <source>
        <strain evidence="1">ATCC 10048</strain>
    </source>
</reference>
<protein>
    <recommendedName>
        <fullName evidence="3">Type IV toxin-antitoxin system AbiEi family antitoxin domain-containing protein</fullName>
    </recommendedName>
</protein>
<dbReference type="Proteomes" id="UP001072034">
    <property type="component" value="Unassembled WGS sequence"/>
</dbReference>
<keyword evidence="2" id="KW-1185">Reference proteome</keyword>
<proteinExistence type="predicted"/>
<evidence type="ECO:0000313" key="1">
    <source>
        <dbReference type="EMBL" id="MCZ0859224.1"/>
    </source>
</evidence>
<comment type="caution">
    <text evidence="1">The sequence shown here is derived from an EMBL/GenBank/DDBJ whole genome shotgun (WGS) entry which is preliminary data.</text>
</comment>
<organism evidence="1 2">
    <name type="scientific">Actinomyces israelii</name>
    <dbReference type="NCBI Taxonomy" id="1659"/>
    <lineage>
        <taxon>Bacteria</taxon>
        <taxon>Bacillati</taxon>
        <taxon>Actinomycetota</taxon>
        <taxon>Actinomycetes</taxon>
        <taxon>Actinomycetales</taxon>
        <taxon>Actinomycetaceae</taxon>
        <taxon>Actinomyces</taxon>
    </lineage>
</organism>
<evidence type="ECO:0000313" key="2">
    <source>
        <dbReference type="Proteomes" id="UP001072034"/>
    </source>
</evidence>